<feature type="transmembrane region" description="Helical" evidence="5">
    <location>
        <begin position="74"/>
        <end position="94"/>
    </location>
</feature>
<feature type="transmembrane region" description="Helical" evidence="5">
    <location>
        <begin position="164"/>
        <end position="187"/>
    </location>
</feature>
<dbReference type="InterPro" id="IPR020846">
    <property type="entry name" value="MFS_dom"/>
</dbReference>
<feature type="transmembrane region" description="Helical" evidence="5">
    <location>
        <begin position="304"/>
        <end position="327"/>
    </location>
</feature>
<keyword evidence="2 5" id="KW-0812">Transmembrane</keyword>
<protein>
    <submittedName>
        <fullName evidence="7">MFS transporter</fullName>
    </submittedName>
</protein>
<comment type="caution">
    <text evidence="7">The sequence shown here is derived from an EMBL/GenBank/DDBJ whole genome shotgun (WGS) entry which is preliminary data.</text>
</comment>
<evidence type="ECO:0000256" key="3">
    <source>
        <dbReference type="ARBA" id="ARBA00022989"/>
    </source>
</evidence>
<feature type="transmembrane region" description="Helical" evidence="5">
    <location>
        <begin position="193"/>
        <end position="214"/>
    </location>
</feature>
<evidence type="ECO:0000256" key="2">
    <source>
        <dbReference type="ARBA" id="ARBA00022692"/>
    </source>
</evidence>
<evidence type="ECO:0000256" key="4">
    <source>
        <dbReference type="ARBA" id="ARBA00023136"/>
    </source>
</evidence>
<gene>
    <name evidence="7" type="ORF">ACFPM8_11485</name>
</gene>
<dbReference type="Gene3D" id="1.20.1250.20">
    <property type="entry name" value="MFS general substrate transporter like domains"/>
    <property type="match status" value="1"/>
</dbReference>
<dbReference type="SUPFAM" id="SSF103473">
    <property type="entry name" value="MFS general substrate transporter"/>
    <property type="match status" value="1"/>
</dbReference>
<comment type="subcellular location">
    <subcellularLocation>
        <location evidence="1">Membrane</location>
        <topology evidence="1">Multi-pass membrane protein</topology>
    </subcellularLocation>
</comment>
<evidence type="ECO:0000256" key="5">
    <source>
        <dbReference type="SAM" id="Phobius"/>
    </source>
</evidence>
<feature type="transmembrane region" description="Helical" evidence="5">
    <location>
        <begin position="38"/>
        <end position="62"/>
    </location>
</feature>
<dbReference type="InterPro" id="IPR011701">
    <property type="entry name" value="MFS"/>
</dbReference>
<dbReference type="PANTHER" id="PTHR23508">
    <property type="entry name" value="CARBOXYLIC ACID TRANSPORTER PROTEIN HOMOLOG"/>
    <property type="match status" value="1"/>
</dbReference>
<accession>A0ABW0M9U8</accession>
<dbReference type="PROSITE" id="PS00217">
    <property type="entry name" value="SUGAR_TRANSPORT_2"/>
    <property type="match status" value="1"/>
</dbReference>
<dbReference type="PANTHER" id="PTHR23508:SF10">
    <property type="entry name" value="CARBOXYLIC ACID TRANSPORTER PROTEIN HOMOLOG"/>
    <property type="match status" value="1"/>
</dbReference>
<evidence type="ECO:0000256" key="1">
    <source>
        <dbReference type="ARBA" id="ARBA00004141"/>
    </source>
</evidence>
<reference evidence="8" key="1">
    <citation type="journal article" date="2019" name="Int. J. Syst. Evol. Microbiol.">
        <title>The Global Catalogue of Microorganisms (GCM) 10K type strain sequencing project: providing services to taxonomists for standard genome sequencing and annotation.</title>
        <authorList>
            <consortium name="The Broad Institute Genomics Platform"/>
            <consortium name="The Broad Institute Genome Sequencing Center for Infectious Disease"/>
            <person name="Wu L."/>
            <person name="Ma J."/>
        </authorList>
    </citation>
    <scope>NUCLEOTIDE SEQUENCE [LARGE SCALE GENOMIC DNA]</scope>
    <source>
        <strain evidence="8">JCM 17066</strain>
    </source>
</reference>
<feature type="transmembrane region" description="Helical" evidence="5">
    <location>
        <begin position="339"/>
        <end position="355"/>
    </location>
</feature>
<dbReference type="EMBL" id="JBHSMT010000014">
    <property type="protein sequence ID" value="MFC5474579.1"/>
    <property type="molecule type" value="Genomic_DNA"/>
</dbReference>
<organism evidence="7 8">
    <name type="scientific">Paraherbaspirillum soli</name>
    <dbReference type="NCBI Taxonomy" id="631222"/>
    <lineage>
        <taxon>Bacteria</taxon>
        <taxon>Pseudomonadati</taxon>
        <taxon>Pseudomonadota</taxon>
        <taxon>Betaproteobacteria</taxon>
        <taxon>Burkholderiales</taxon>
        <taxon>Oxalobacteraceae</taxon>
        <taxon>Paraherbaspirillum</taxon>
    </lineage>
</organism>
<dbReference type="InterPro" id="IPR005829">
    <property type="entry name" value="Sugar_transporter_CS"/>
</dbReference>
<name>A0ABW0M9U8_9BURK</name>
<dbReference type="InterPro" id="IPR036259">
    <property type="entry name" value="MFS_trans_sf"/>
</dbReference>
<feature type="domain" description="Major facilitator superfamily (MFS) profile" evidence="6">
    <location>
        <begin position="40"/>
        <end position="453"/>
    </location>
</feature>
<feature type="transmembrane region" description="Helical" evidence="5">
    <location>
        <begin position="361"/>
        <end position="386"/>
    </location>
</feature>
<evidence type="ECO:0000259" key="6">
    <source>
        <dbReference type="PROSITE" id="PS50850"/>
    </source>
</evidence>
<feature type="transmembrane region" description="Helical" evidence="5">
    <location>
        <begin position="273"/>
        <end position="292"/>
    </location>
</feature>
<dbReference type="Proteomes" id="UP001596045">
    <property type="component" value="Unassembled WGS sequence"/>
</dbReference>
<dbReference type="Pfam" id="PF07690">
    <property type="entry name" value="MFS_1"/>
    <property type="match status" value="2"/>
</dbReference>
<dbReference type="CDD" id="cd17365">
    <property type="entry name" value="MFS_PcaK_like"/>
    <property type="match status" value="1"/>
</dbReference>
<evidence type="ECO:0000313" key="7">
    <source>
        <dbReference type="EMBL" id="MFC5474579.1"/>
    </source>
</evidence>
<dbReference type="PROSITE" id="PS00216">
    <property type="entry name" value="SUGAR_TRANSPORT_1"/>
    <property type="match status" value="1"/>
</dbReference>
<keyword evidence="8" id="KW-1185">Reference proteome</keyword>
<feature type="transmembrane region" description="Helical" evidence="5">
    <location>
        <begin position="106"/>
        <end position="126"/>
    </location>
</feature>
<feature type="transmembrane region" description="Helical" evidence="5">
    <location>
        <begin position="429"/>
        <end position="448"/>
    </location>
</feature>
<keyword evidence="4 5" id="KW-0472">Membrane</keyword>
<dbReference type="RefSeq" id="WP_378997681.1">
    <property type="nucleotide sequence ID" value="NZ_JBHSMT010000014.1"/>
</dbReference>
<evidence type="ECO:0000313" key="8">
    <source>
        <dbReference type="Proteomes" id="UP001596045"/>
    </source>
</evidence>
<sequence length="466" mass="49002">MVATANNDATDAVGAIGAAGAIDIPALIDRSRIGGFQIVMLMLCGICLVIDGFDVQAMGYVAPAIIHDWGIAKANLGPVFGAGLFGMLVGSLTLSMLADRIGRRPVLIGATWFFAACMLLTPMAGSVGQLEILRFITGLGLGAIMPNAMALAGEYSPLRKRVTLMMLVSCGFTLGAVLGGLLSAALIPRFGWQSVFLVGGAVPLVIGLLMLFWLPESMQFLVLRGKKLEQVGRWLRRIDPNVAVDGGTRYIVREKAGKGAPVMQLFRDGRAKVTLLLWVINFMNLVNLYFLSNWLPTIAKDAGLSTASAVLAGTTLQIGGTFGTLIMGQLIDRSSFRRVLIPVFLIAAVSVALIGRPEVSLVFLFASILVAGFCIVGGQPAVNAMAGTYYPTTLRSTGIGWSLGVGRIGSIVGPVLGGELIRLNWPNSTIFIVLAVPALVSALMLVLMGSASHASNRIAANVSTAN</sequence>
<proteinExistence type="predicted"/>
<keyword evidence="3 5" id="KW-1133">Transmembrane helix</keyword>
<dbReference type="PROSITE" id="PS50850">
    <property type="entry name" value="MFS"/>
    <property type="match status" value="1"/>
</dbReference>
<feature type="transmembrane region" description="Helical" evidence="5">
    <location>
        <begin position="398"/>
        <end position="417"/>
    </location>
</feature>
<feature type="transmembrane region" description="Helical" evidence="5">
    <location>
        <begin position="132"/>
        <end position="152"/>
    </location>
</feature>